<dbReference type="InterPro" id="IPR036259">
    <property type="entry name" value="MFS_trans_sf"/>
</dbReference>
<dbReference type="PROSITE" id="PS50850">
    <property type="entry name" value="MFS"/>
    <property type="match status" value="1"/>
</dbReference>
<evidence type="ECO:0000256" key="6">
    <source>
        <dbReference type="SAM" id="Phobius"/>
    </source>
</evidence>
<gene>
    <name evidence="8" type="ORF">TR148891</name>
</gene>
<keyword evidence="4 6" id="KW-0472">Membrane</keyword>
<dbReference type="AlphaFoldDB" id="A0A0X3PJ81"/>
<dbReference type="EMBL" id="GEEE01015919">
    <property type="protein sequence ID" value="JAP47306.1"/>
    <property type="molecule type" value="Transcribed_RNA"/>
</dbReference>
<feature type="transmembrane region" description="Helical" evidence="6">
    <location>
        <begin position="492"/>
        <end position="516"/>
    </location>
</feature>
<feature type="transmembrane region" description="Helical" evidence="6">
    <location>
        <begin position="250"/>
        <end position="270"/>
    </location>
</feature>
<evidence type="ECO:0000256" key="1">
    <source>
        <dbReference type="ARBA" id="ARBA00004141"/>
    </source>
</evidence>
<keyword evidence="3 6" id="KW-1133">Transmembrane helix</keyword>
<feature type="transmembrane region" description="Helical" evidence="6">
    <location>
        <begin position="335"/>
        <end position="354"/>
    </location>
</feature>
<sequence length="659" mass="73815">MEDSARGGRDRGREGNNMQKREWNRSDDGSSSVSRTGWRRKNVDELLTEVITPFGWWQFIVTMLAVWSDIPAAIFPVYGNSVPRFRCAADPSVETLLLRNSSSFNVPTHVFSPKGPATMIGNKYAYDFDTIAAAIGPWSWNRNESDLEATDEEMYGCYRYKRDWSKISNASQLIAMPSLPSATELETCQSGYVYEVDEFQYPSGIVIEWDLVCDKEWLAPLSTSVYMLGMVPGFWIGGWCADALGRRPTALGFLVAQIISGLLCTLAPHFAVYATFRFFLGLTTVARSNVLLILPVELTLARYRFIVTLSTCIVQSFLNRAMTALVAYFIPYWRWLHLATLAPLLVGILQVYYLPESPRWLLGQEKTKEAALVLFKGYLLNRRGLKCWRKPQDRPLTLEDFEKFFEDPCQKDEKQSADSVYDLSEPSIDSQNPKTTTHFRSLIRPRTIWNGLRKPYSSRRLARVSLIATFLFAGQTACLYGVLLYARIIRSYVYLVALINNLTGIPGAILSSILYARIRHRKRPLMTVYACASLSLAIGGLYAWLFPLSNDIVLTVCSNLGLVLSTAITNMLLTYIPELYPSCIRSQGLGNAAGLGRIGAAFGTFINQLDATVAHGVPLVFYAGLLLLALVALIFMPDTTGENLPDKMEAKELEGDTTD</sequence>
<reference evidence="8" key="1">
    <citation type="submission" date="2016-01" db="EMBL/GenBank/DDBJ databases">
        <title>Reference transcriptome for the parasite Schistocephalus solidus: insights into the molecular evolution of parasitism.</title>
        <authorList>
            <person name="Hebert F.O."/>
            <person name="Grambauer S."/>
            <person name="Barber I."/>
            <person name="Landry C.R."/>
            <person name="Aubin-Horth N."/>
        </authorList>
    </citation>
    <scope>NUCLEOTIDE SEQUENCE</scope>
</reference>
<accession>A0A0X3PJ81</accession>
<organism evidence="8">
    <name type="scientific">Schistocephalus solidus</name>
    <name type="common">Tapeworm</name>
    <dbReference type="NCBI Taxonomy" id="70667"/>
    <lineage>
        <taxon>Eukaryota</taxon>
        <taxon>Metazoa</taxon>
        <taxon>Spiralia</taxon>
        <taxon>Lophotrochozoa</taxon>
        <taxon>Platyhelminthes</taxon>
        <taxon>Cestoda</taxon>
        <taxon>Eucestoda</taxon>
        <taxon>Diphyllobothriidea</taxon>
        <taxon>Diphyllobothriidae</taxon>
        <taxon>Schistocephalus</taxon>
    </lineage>
</organism>
<comment type="subcellular location">
    <subcellularLocation>
        <location evidence="1">Membrane</location>
        <topology evidence="1">Multi-pass membrane protein</topology>
    </subcellularLocation>
</comment>
<dbReference type="InterPro" id="IPR011701">
    <property type="entry name" value="MFS"/>
</dbReference>
<evidence type="ECO:0000313" key="8">
    <source>
        <dbReference type="EMBL" id="JAP47306.1"/>
    </source>
</evidence>
<evidence type="ECO:0000256" key="2">
    <source>
        <dbReference type="ARBA" id="ARBA00022692"/>
    </source>
</evidence>
<name>A0A0X3PJ81_SCHSO</name>
<dbReference type="GO" id="GO:0016020">
    <property type="term" value="C:membrane"/>
    <property type="evidence" value="ECO:0007669"/>
    <property type="project" value="UniProtKB-SubCell"/>
</dbReference>
<dbReference type="PANTHER" id="PTHR24064">
    <property type="entry name" value="SOLUTE CARRIER FAMILY 22 MEMBER"/>
    <property type="match status" value="1"/>
</dbReference>
<dbReference type="SUPFAM" id="SSF103473">
    <property type="entry name" value="MFS general substrate transporter"/>
    <property type="match status" value="1"/>
</dbReference>
<dbReference type="Pfam" id="PF07690">
    <property type="entry name" value="MFS_1"/>
    <property type="match status" value="1"/>
</dbReference>
<feature type="transmembrane region" description="Helical" evidence="6">
    <location>
        <begin position="619"/>
        <end position="637"/>
    </location>
</feature>
<feature type="transmembrane region" description="Helical" evidence="6">
    <location>
        <begin position="552"/>
        <end position="576"/>
    </location>
</feature>
<dbReference type="InterPro" id="IPR005829">
    <property type="entry name" value="Sugar_transporter_CS"/>
</dbReference>
<dbReference type="GO" id="GO:0022857">
    <property type="term" value="F:transmembrane transporter activity"/>
    <property type="evidence" value="ECO:0007669"/>
    <property type="project" value="InterPro"/>
</dbReference>
<protein>
    <recommendedName>
        <fullName evidence="7">Major facilitator superfamily (MFS) profile domain-containing protein</fullName>
    </recommendedName>
</protein>
<dbReference type="PROSITE" id="PS00216">
    <property type="entry name" value="SUGAR_TRANSPORT_1"/>
    <property type="match status" value="1"/>
</dbReference>
<feature type="transmembrane region" description="Helical" evidence="6">
    <location>
        <begin position="461"/>
        <end position="486"/>
    </location>
</feature>
<evidence type="ECO:0000256" key="5">
    <source>
        <dbReference type="SAM" id="MobiDB-lite"/>
    </source>
</evidence>
<evidence type="ECO:0000256" key="3">
    <source>
        <dbReference type="ARBA" id="ARBA00022989"/>
    </source>
</evidence>
<keyword evidence="2 6" id="KW-0812">Transmembrane</keyword>
<feature type="transmembrane region" description="Helical" evidence="6">
    <location>
        <begin position="217"/>
        <end position="238"/>
    </location>
</feature>
<feature type="domain" description="Major facilitator superfamily (MFS) profile" evidence="7">
    <location>
        <begin position="149"/>
        <end position="641"/>
    </location>
</feature>
<dbReference type="InterPro" id="IPR020846">
    <property type="entry name" value="MFS_dom"/>
</dbReference>
<feature type="region of interest" description="Disordered" evidence="5">
    <location>
        <begin position="1"/>
        <end position="35"/>
    </location>
</feature>
<feature type="transmembrane region" description="Helical" evidence="6">
    <location>
        <begin position="528"/>
        <end position="546"/>
    </location>
</feature>
<evidence type="ECO:0000259" key="7">
    <source>
        <dbReference type="PROSITE" id="PS50850"/>
    </source>
</evidence>
<dbReference type="Gene3D" id="1.20.1250.20">
    <property type="entry name" value="MFS general substrate transporter like domains"/>
    <property type="match status" value="1"/>
</dbReference>
<evidence type="ECO:0000256" key="4">
    <source>
        <dbReference type="ARBA" id="ARBA00023136"/>
    </source>
</evidence>
<feature type="compositionally biased region" description="Basic and acidic residues" evidence="5">
    <location>
        <begin position="1"/>
        <end position="28"/>
    </location>
</feature>
<proteinExistence type="predicted"/>